<dbReference type="Proteomes" id="UP001601976">
    <property type="component" value="Unassembled WGS sequence"/>
</dbReference>
<gene>
    <name evidence="2" type="ORF">ACFYWW_16770</name>
</gene>
<protein>
    <submittedName>
        <fullName evidence="2">DUF397 domain-containing protein</fullName>
    </submittedName>
</protein>
<name>A0ABW6RHD9_9ACTN</name>
<dbReference type="RefSeq" id="WP_355713182.1">
    <property type="nucleotide sequence ID" value="NZ_JBEXNP010000002.1"/>
</dbReference>
<accession>A0ABW6RHD9</accession>
<reference evidence="2 3" key="1">
    <citation type="submission" date="2024-10" db="EMBL/GenBank/DDBJ databases">
        <title>The Natural Products Discovery Center: Release of the First 8490 Sequenced Strains for Exploring Actinobacteria Biosynthetic Diversity.</title>
        <authorList>
            <person name="Kalkreuter E."/>
            <person name="Kautsar S.A."/>
            <person name="Yang D."/>
            <person name="Bader C.D."/>
            <person name="Teijaro C.N."/>
            <person name="Fluegel L."/>
            <person name="Davis C.M."/>
            <person name="Simpson J.R."/>
            <person name="Lauterbach L."/>
            <person name="Steele A.D."/>
            <person name="Gui C."/>
            <person name="Meng S."/>
            <person name="Li G."/>
            <person name="Viehrig K."/>
            <person name="Ye F."/>
            <person name="Su P."/>
            <person name="Kiefer A.F."/>
            <person name="Nichols A."/>
            <person name="Cepeda A.J."/>
            <person name="Yan W."/>
            <person name="Fan B."/>
            <person name="Jiang Y."/>
            <person name="Adhikari A."/>
            <person name="Zheng C.-J."/>
            <person name="Schuster L."/>
            <person name="Cowan T.M."/>
            <person name="Smanski M.J."/>
            <person name="Chevrette M.G."/>
            <person name="De Carvalho L.P.S."/>
            <person name="Shen B."/>
        </authorList>
    </citation>
    <scope>NUCLEOTIDE SEQUENCE [LARGE SCALE GENOMIC DNA]</scope>
    <source>
        <strain evidence="2 3">NPDC003029</strain>
    </source>
</reference>
<proteinExistence type="predicted"/>
<dbReference type="Pfam" id="PF04149">
    <property type="entry name" value="DUF397"/>
    <property type="match status" value="1"/>
</dbReference>
<keyword evidence="3" id="KW-1185">Reference proteome</keyword>
<comment type="caution">
    <text evidence="2">The sequence shown here is derived from an EMBL/GenBank/DDBJ whole genome shotgun (WGS) entry which is preliminary data.</text>
</comment>
<evidence type="ECO:0000259" key="1">
    <source>
        <dbReference type="Pfam" id="PF04149"/>
    </source>
</evidence>
<dbReference type="InterPro" id="IPR007278">
    <property type="entry name" value="DUF397"/>
</dbReference>
<feature type="domain" description="DUF397" evidence="1">
    <location>
        <begin position="15"/>
        <end position="68"/>
    </location>
</feature>
<evidence type="ECO:0000313" key="2">
    <source>
        <dbReference type="EMBL" id="MFF3340368.1"/>
    </source>
</evidence>
<evidence type="ECO:0000313" key="3">
    <source>
        <dbReference type="Proteomes" id="UP001601976"/>
    </source>
</evidence>
<dbReference type="EMBL" id="JBIAPK010000004">
    <property type="protein sequence ID" value="MFF3340368.1"/>
    <property type="molecule type" value="Genomic_DNA"/>
</dbReference>
<sequence>MEDYENGISASSMDAVWVKSRKSAANGQCVELATLGRGRVAMRNSTDPSGPALVFTAMEIDAFLDGAKNGEFDRMTSLN</sequence>
<organism evidence="2 3">
    <name type="scientific">Streptomyces flavidovirens</name>
    <dbReference type="NCBI Taxonomy" id="67298"/>
    <lineage>
        <taxon>Bacteria</taxon>
        <taxon>Bacillati</taxon>
        <taxon>Actinomycetota</taxon>
        <taxon>Actinomycetes</taxon>
        <taxon>Kitasatosporales</taxon>
        <taxon>Streptomycetaceae</taxon>
        <taxon>Streptomyces</taxon>
    </lineage>
</organism>